<keyword evidence="6" id="KW-0687">Ribonucleoprotein</keyword>
<gene>
    <name evidence="10" type="ORF">Sango_0715700</name>
</gene>
<dbReference type="GO" id="GO:0034455">
    <property type="term" value="C:t-UTP complex"/>
    <property type="evidence" value="ECO:0007669"/>
    <property type="project" value="TreeGrafter"/>
</dbReference>
<reference evidence="10" key="2">
    <citation type="journal article" date="2024" name="Plant">
        <title>Genomic evolution and insights into agronomic trait innovations of Sesamum species.</title>
        <authorList>
            <person name="Miao H."/>
            <person name="Wang L."/>
            <person name="Qu L."/>
            <person name="Liu H."/>
            <person name="Sun Y."/>
            <person name="Le M."/>
            <person name="Wang Q."/>
            <person name="Wei S."/>
            <person name="Zheng Y."/>
            <person name="Lin W."/>
            <person name="Duan Y."/>
            <person name="Cao H."/>
            <person name="Xiong S."/>
            <person name="Wang X."/>
            <person name="Wei L."/>
            <person name="Li C."/>
            <person name="Ma Q."/>
            <person name="Ju M."/>
            <person name="Zhao R."/>
            <person name="Li G."/>
            <person name="Mu C."/>
            <person name="Tian Q."/>
            <person name="Mei H."/>
            <person name="Zhang T."/>
            <person name="Gao T."/>
            <person name="Zhang H."/>
        </authorList>
    </citation>
    <scope>NUCLEOTIDE SEQUENCE</scope>
    <source>
        <strain evidence="10">K16</strain>
    </source>
</reference>
<dbReference type="GO" id="GO:0045943">
    <property type="term" value="P:positive regulation of transcription by RNA polymerase I"/>
    <property type="evidence" value="ECO:0007669"/>
    <property type="project" value="TreeGrafter"/>
</dbReference>
<protein>
    <recommendedName>
        <fullName evidence="9">BP28 C-terminal domain-containing protein</fullName>
    </recommendedName>
</protein>
<dbReference type="GO" id="GO:0000462">
    <property type="term" value="P:maturation of SSU-rRNA from tricistronic rRNA transcript (SSU-rRNA, 5.8S rRNA, LSU-rRNA)"/>
    <property type="evidence" value="ECO:0007669"/>
    <property type="project" value="TreeGrafter"/>
</dbReference>
<organism evidence="10 11">
    <name type="scientific">Sesamum angolense</name>
    <dbReference type="NCBI Taxonomy" id="2727404"/>
    <lineage>
        <taxon>Eukaryota</taxon>
        <taxon>Viridiplantae</taxon>
        <taxon>Streptophyta</taxon>
        <taxon>Embryophyta</taxon>
        <taxon>Tracheophyta</taxon>
        <taxon>Spermatophyta</taxon>
        <taxon>Magnoliopsida</taxon>
        <taxon>eudicotyledons</taxon>
        <taxon>Gunneridae</taxon>
        <taxon>Pentapetalae</taxon>
        <taxon>asterids</taxon>
        <taxon>lamiids</taxon>
        <taxon>Lamiales</taxon>
        <taxon>Pedaliaceae</taxon>
        <taxon>Sesamum</taxon>
    </lineage>
</organism>
<dbReference type="PANTHER" id="PTHR13457:SF1">
    <property type="entry name" value="HEAT REPEAT-CONTAINING PROTEIN 1"/>
    <property type="match status" value="1"/>
</dbReference>
<keyword evidence="4" id="KW-0698">rRNA processing</keyword>
<reference evidence="10" key="1">
    <citation type="submission" date="2020-06" db="EMBL/GenBank/DDBJ databases">
        <authorList>
            <person name="Li T."/>
            <person name="Hu X."/>
            <person name="Zhang T."/>
            <person name="Song X."/>
            <person name="Zhang H."/>
            <person name="Dai N."/>
            <person name="Sheng W."/>
            <person name="Hou X."/>
            <person name="Wei L."/>
        </authorList>
    </citation>
    <scope>NUCLEOTIDE SEQUENCE</scope>
    <source>
        <strain evidence="10">K16</strain>
        <tissue evidence="10">Leaf</tissue>
    </source>
</reference>
<dbReference type="Pfam" id="PF23243">
    <property type="entry name" value="HEAT_HEATR1"/>
    <property type="match status" value="1"/>
</dbReference>
<keyword evidence="11" id="KW-1185">Reference proteome</keyword>
<dbReference type="GO" id="GO:0030515">
    <property type="term" value="F:snoRNA binding"/>
    <property type="evidence" value="ECO:0007669"/>
    <property type="project" value="TreeGrafter"/>
</dbReference>
<evidence type="ECO:0000256" key="8">
    <source>
        <dbReference type="SAM" id="Phobius"/>
    </source>
</evidence>
<evidence type="ECO:0000313" key="11">
    <source>
        <dbReference type="Proteomes" id="UP001289374"/>
    </source>
</evidence>
<evidence type="ECO:0000256" key="3">
    <source>
        <dbReference type="ARBA" id="ARBA00022517"/>
    </source>
</evidence>
<dbReference type="Pfam" id="PF24477">
    <property type="entry name" value="ARM_At3g06530"/>
    <property type="match status" value="2"/>
</dbReference>
<dbReference type="InterPro" id="IPR016024">
    <property type="entry name" value="ARM-type_fold"/>
</dbReference>
<evidence type="ECO:0000256" key="5">
    <source>
        <dbReference type="ARBA" id="ARBA00023242"/>
    </source>
</evidence>
<evidence type="ECO:0000256" key="7">
    <source>
        <dbReference type="SAM" id="MobiDB-lite"/>
    </source>
</evidence>
<evidence type="ECO:0000256" key="2">
    <source>
        <dbReference type="ARBA" id="ARBA00010559"/>
    </source>
</evidence>
<feature type="transmembrane region" description="Helical" evidence="8">
    <location>
        <begin position="120"/>
        <end position="139"/>
    </location>
</feature>
<feature type="compositionally biased region" description="Basic residues" evidence="7">
    <location>
        <begin position="1"/>
        <end position="12"/>
    </location>
</feature>
<evidence type="ECO:0000259" key="9">
    <source>
        <dbReference type="SMART" id="SM01036"/>
    </source>
</evidence>
<evidence type="ECO:0000256" key="4">
    <source>
        <dbReference type="ARBA" id="ARBA00022552"/>
    </source>
</evidence>
<dbReference type="Pfam" id="PF08146">
    <property type="entry name" value="BP28CT"/>
    <property type="match status" value="1"/>
</dbReference>
<evidence type="ECO:0000256" key="1">
    <source>
        <dbReference type="ARBA" id="ARBA00004604"/>
    </source>
</evidence>
<proteinExistence type="inferred from homology"/>
<dbReference type="InterPro" id="IPR040191">
    <property type="entry name" value="UTP10"/>
</dbReference>
<keyword evidence="5" id="KW-0539">Nucleus</keyword>
<evidence type="ECO:0000313" key="10">
    <source>
        <dbReference type="EMBL" id="KAK4403471.1"/>
    </source>
</evidence>
<evidence type="ECO:0000256" key="6">
    <source>
        <dbReference type="ARBA" id="ARBA00023274"/>
    </source>
</evidence>
<dbReference type="InterPro" id="IPR056473">
    <property type="entry name" value="HEAT_Utp10/HEAT1"/>
</dbReference>
<feature type="domain" description="BP28 C-terminal" evidence="9">
    <location>
        <begin position="2421"/>
        <end position="2593"/>
    </location>
</feature>
<keyword evidence="3" id="KW-0690">Ribosome biogenesis</keyword>
<dbReference type="InterPro" id="IPR022125">
    <property type="entry name" value="U3snoRNP10_N"/>
</dbReference>
<dbReference type="GO" id="GO:0030686">
    <property type="term" value="C:90S preribosome"/>
    <property type="evidence" value="ECO:0007669"/>
    <property type="project" value="TreeGrafter"/>
</dbReference>
<dbReference type="InterPro" id="IPR056384">
    <property type="entry name" value="ARM_At3g06530"/>
</dbReference>
<dbReference type="InterPro" id="IPR012954">
    <property type="entry name" value="BP28_C_dom"/>
</dbReference>
<keyword evidence="8" id="KW-0812">Transmembrane</keyword>
<keyword evidence="8" id="KW-1133">Transmembrane helix</keyword>
<sequence>MRQERVRRKAKERPKPFCFSGSRRSRPRPSPPPTATLCCKIGISRPHPGRDSLQHKATLPRETLAKATVSLEPSGAATRSVGLAPKASVRSFASRTAHAWPMRITLISVLRTFLDRKKDFKKIIIVLVIIVFVLLMTLADATDKFSNSSKLGKGGFGHVYKSHLRAFTGDFHLVADTNEVDTKLETGSHQNIGLDLAAISFIDIVTSRLLVILRLLALRFGKFLASIGNWQSTTLGAGNGSEDDRNKCHLSEIVMGVGCPRPCKEQNYCVSSSEGLFERGLHRIELRNLSGRRIRCPLKAGLRCLSGGGLRCLYGKELTNLTKKDLGTSPKGGLGCSTSEGLCTRVKDRVLYESMSAWDRDLGTEAWRLSQQIGRPGRSWDCHPIGGDHGCPWAWALKPSQLVSGPRTSWNCHSTSGGQGGPETIIPLVGARDVPVFLRILVMSSTDESIRYVGENLREDPSNATFKRSEGLIHHPQLVAGSGAYARRLVTSWMSPQWGRTKRRRKILPPVKGTSFIGRREGCLGLGRVGLRARRGLHHDLKAIKDVLNVSADPEPGRRRPLTRPSVLFDAKAAADIDLDTILNIALSGLEVLISMEERFRNYKNDLFSYQSKELDRELVGQEENNRINASISSYLRLLSGYLELHSSLKTLEYLIRRYKVHVYNAEDLILCALPYHDTHVFVQIVQLINTGNNRWKFLDGVKTSGARPPREVIVQQCIRDLGVLEAICNYATPVKKIQPSKHVIGFCTAVIFEVLGLVTIDNNIVKRILPYVNSGLQPGSRGLNQKAGALMIVSLLAQKAALGSNVVKSLLHSVADIARVEAKERGDLQWLRMSFMTVITIVQLQSVEIIPKKTMDVLSDIRDISGILSGLTKDFNIDKFLAVFLDSLLEYSASDDLCHQTLLSIIETVPVKVYVDRIVSRLLSMSMKISQGKVNSVSSESGNHGKQILVSICDKYPNESRGAFYNFLKDAKLQSKKVSSGYDFLCKILDEHLDSSQEISNPKVLFALEHSEAEIRRSAVLGLDVVNILRQKANASKKFDAIQDALFRRLYDDDLNVVLAVLELKNLSEILSSAHLIEAVKYVLQRCIETLLSGSLTNTSPMGIVALSCLQQVIKNFKDQEQYVMMLATTIFPLLLIRPKTQRLNLKALELAKELKWPLYESLVLLPESEKKLDLGRISSINVENINKLAEIFSLSPVEYMAWLVKCCDSHELSRTLFFLVFLQSLKKLEEGVNRISTTAWNPPLRIISPLILSPAPFMDGPLVKRPVPHHYKWCIFSIPNHFVLECVGQFCAFLDSCLPILKNEWEMLESVGISAEQSKKRIMDSDCRGFLDDLGINVKDLNAEILACLFLRLSEAFIAAASEDVSLDMKGVWECKLRELFLFFACHSKDAFRKHLEYLFMKCKSSLAGIMLKLFTEEGIPIAAQIESLQSFSHICSQLDESSAGQFLAEFPSVLIPLSSDNQNVRAAAMSCIEELFALWSRICRNGNNRTWLHFLGELLCLIIQQKKILLSDRDILASFFSSLLGSSSDSLLVQDAIGKRFDASTKDDILVFMVAHALGLSSHAKLKILSLIKGVGNKLMSISGVRSLLNDLLEIRHQYYLADGKLCHRLSQNEVNILCLLLESCTRPASSHEVHDCGEFILKALQVNGAEGSAIVEPCMTVLRNLSSSLYGDLKTETQERLFRNLLVLFRSANGDIQNSTRDALLRINLDCSIVGRVLGSILDQKIYSVGSSHRKKQKKSVKLHDPDQSNDATPNRESTLSMLTAFLDVLLMKKNIDNRTSLVGPLFKLLHLIFTNNEWMLKAADQDKVSIVSSGTPHTVPDAAAYVQQSLLLTLEDISASIGNDIPHKDIVHNFDLQLLVSCARTSGNAVTRNHVFSLITTLVKIIPDKVLDQILDILCAIGESTVTQWDSHSQRVFEGLISAVIPCWLSRTKNTDQLLQIFVDVLPQVAEHRRFSIIAHILRTLGEAESLGSLLFLLFHSLISRKSLRSLLVSEQSLDNLALIISKQWEYEFALQLCEQYSCTIWLPSLILALQKIGSNGLSEDTFMQMLVAMHFVANKLRDPEISYKLEMDEDLSNIQSMVGELMEQVVYHLRLVGLKKKHIGVPAVVKSELKEYIRDVLKALTRDLLPSTYFTVMVKLIRNVDKNVRKKALGLLCETVKDLGTNAKLVKKGSISSFRSLWLNLKETSLESFDNLCLEILTLLDASDDDSSTSLNLAAISALEVLANRFPSHDRVFTVCLGSVCKRICSDNSSLSSHCLRATGALVNALGPRALPELPNVMECVLRRSRDVSSVAVETKRTVNRATGSSNSVESLFMSILLTLEAVVNKLAGFLNPYLADILRLIVLHPLSFSPLELNLKLKADIVRKLITEKIPVRLLLPPVLSMYSDAIKSGESSLSIVFEMLGNLVGSMDRSSIGVYHAKVFDLCLLALDLRHQNPDSVQNIDVVEQNVINAVVTLTMKLTETMFRPLFIKTIEWSGLNVEGDENTPVKANSRAMSFYSLVNKLAESHRSLFVPYFKYLLDGCVRGLVGAEDTKPGLTQKKKKAKLSYNAKDRDDALSLQAWHLRALILSSLHKCFLYDTGSAKQLVMCWLARWIVLLKPLVSQLVMDPPVSIENHPNVPSVKEVDELLVACVGQMAVTAGSDLLWKPLNHEVLMHTRSEKVRARILGLRIVKSLLENLKEEYLVLLPETIPFLGELLEDAELSVKSLAQEILKEMETMSGESLRQYL</sequence>
<dbReference type="EMBL" id="JACGWL010000004">
    <property type="protein sequence ID" value="KAK4403471.1"/>
    <property type="molecule type" value="Genomic_DNA"/>
</dbReference>
<dbReference type="SUPFAM" id="SSF48371">
    <property type="entry name" value="ARM repeat"/>
    <property type="match status" value="3"/>
</dbReference>
<dbReference type="InterPro" id="IPR011989">
    <property type="entry name" value="ARM-like"/>
</dbReference>
<dbReference type="Gene3D" id="3.30.200.20">
    <property type="entry name" value="Phosphorylase Kinase, domain 1"/>
    <property type="match status" value="1"/>
</dbReference>
<comment type="caution">
    <text evidence="10">The sequence shown here is derived from an EMBL/GenBank/DDBJ whole genome shotgun (WGS) entry which is preliminary data.</text>
</comment>
<feature type="region of interest" description="Disordered" evidence="7">
    <location>
        <begin position="1"/>
        <end position="34"/>
    </location>
</feature>
<dbReference type="Pfam" id="PF12397">
    <property type="entry name" value="U3snoRNP10"/>
    <property type="match status" value="1"/>
</dbReference>
<comment type="similarity">
    <text evidence="2">Belongs to the HEATR1/UTP10 family.</text>
</comment>
<dbReference type="PANTHER" id="PTHR13457">
    <property type="entry name" value="BAP28"/>
    <property type="match status" value="1"/>
</dbReference>
<name>A0AAE1X1L1_9LAMI</name>
<dbReference type="GO" id="GO:0032040">
    <property type="term" value="C:small-subunit processome"/>
    <property type="evidence" value="ECO:0007669"/>
    <property type="project" value="TreeGrafter"/>
</dbReference>
<accession>A0AAE1X1L1</accession>
<keyword evidence="8" id="KW-0472">Membrane</keyword>
<dbReference type="SMART" id="SM01036">
    <property type="entry name" value="BP28CT"/>
    <property type="match status" value="1"/>
</dbReference>
<comment type="subcellular location">
    <subcellularLocation>
        <location evidence="1">Nucleus</location>
        <location evidence="1">Nucleolus</location>
    </subcellularLocation>
</comment>
<dbReference type="Proteomes" id="UP001289374">
    <property type="component" value="Unassembled WGS sequence"/>
</dbReference>
<dbReference type="Gene3D" id="1.25.10.10">
    <property type="entry name" value="Leucine-rich Repeat Variant"/>
    <property type="match status" value="1"/>
</dbReference>